<dbReference type="Gene3D" id="3.40.1350.10">
    <property type="match status" value="1"/>
</dbReference>
<keyword evidence="3" id="KW-0255">Endonuclease</keyword>
<dbReference type="InterPro" id="IPR041409">
    <property type="entry name" value="RE_AspBHI_N"/>
</dbReference>
<organism evidence="3 4">
    <name type="scientific">Streptomyces globisporus</name>
    <dbReference type="NCBI Taxonomy" id="1908"/>
    <lineage>
        <taxon>Bacteria</taxon>
        <taxon>Bacillati</taxon>
        <taxon>Actinomycetota</taxon>
        <taxon>Actinomycetes</taxon>
        <taxon>Kitasatosporales</taxon>
        <taxon>Streptomycetaceae</taxon>
        <taxon>Streptomyces</taxon>
    </lineage>
</organism>
<dbReference type="GO" id="GO:0003677">
    <property type="term" value="F:DNA binding"/>
    <property type="evidence" value="ECO:0007669"/>
    <property type="project" value="InterPro"/>
</dbReference>
<keyword evidence="3" id="KW-0378">Hydrolase</keyword>
<dbReference type="Pfam" id="PF04471">
    <property type="entry name" value="Mrr_cat"/>
    <property type="match status" value="1"/>
</dbReference>
<keyword evidence="3" id="KW-0540">Nuclease</keyword>
<dbReference type="GO" id="GO:0004519">
    <property type="term" value="F:endonuclease activity"/>
    <property type="evidence" value="ECO:0007669"/>
    <property type="project" value="UniProtKB-KW"/>
</dbReference>
<accession>A0A423V7I8</accession>
<dbReference type="RefSeq" id="WP_118899022.1">
    <property type="nucleotide sequence ID" value="NZ_QWFA01000001.1"/>
</dbReference>
<reference evidence="3 4" key="1">
    <citation type="submission" date="2018-08" db="EMBL/GenBank/DDBJ databases">
        <title>Streptomyces globisporus 1912-4Crt, whole genome shotgun sequence.</title>
        <authorList>
            <person name="Matselyukh B."/>
        </authorList>
    </citation>
    <scope>NUCLEOTIDE SEQUENCE [LARGE SCALE GENOMIC DNA]</scope>
    <source>
        <strain evidence="3 4">1912-4Crt</strain>
    </source>
</reference>
<dbReference type="GO" id="GO:0009307">
    <property type="term" value="P:DNA restriction-modification system"/>
    <property type="evidence" value="ECO:0007669"/>
    <property type="project" value="InterPro"/>
</dbReference>
<dbReference type="Pfam" id="PF18062">
    <property type="entry name" value="RE_AspBHI_N"/>
    <property type="match status" value="1"/>
</dbReference>
<dbReference type="InterPro" id="IPR011856">
    <property type="entry name" value="tRNA_endonuc-like_dom_sf"/>
</dbReference>
<proteinExistence type="predicted"/>
<dbReference type="AlphaFoldDB" id="A0A423V7I8"/>
<evidence type="ECO:0000313" key="4">
    <source>
        <dbReference type="Proteomes" id="UP000285596"/>
    </source>
</evidence>
<protein>
    <submittedName>
        <fullName evidence="3">Restriction endonuclease</fullName>
    </submittedName>
</protein>
<evidence type="ECO:0000259" key="1">
    <source>
        <dbReference type="Pfam" id="PF04471"/>
    </source>
</evidence>
<dbReference type="Gene3D" id="2.30.280.20">
    <property type="match status" value="1"/>
</dbReference>
<feature type="domain" description="Restriction endonuclease AspBHI N-terminal" evidence="2">
    <location>
        <begin position="33"/>
        <end position="218"/>
    </location>
</feature>
<name>A0A423V7I8_STRGL</name>
<evidence type="ECO:0000259" key="2">
    <source>
        <dbReference type="Pfam" id="PF18062"/>
    </source>
</evidence>
<dbReference type="EMBL" id="QWFA01000001">
    <property type="protein sequence ID" value="ROV70537.1"/>
    <property type="molecule type" value="Genomic_DNA"/>
</dbReference>
<dbReference type="InterPro" id="IPR007560">
    <property type="entry name" value="Restrct_endonuc_IV_Mrr"/>
</dbReference>
<evidence type="ECO:0000313" key="3">
    <source>
        <dbReference type="EMBL" id="ROV70537.1"/>
    </source>
</evidence>
<sequence length="395" mass="43594">MSDLDPDPVPFDRLQQADLIVDAVYAGGTAGTTADDPIGKIVPVGNQGGFRYAGSPQRDTVRVAVLYTSGNNPDWPDELDVQTGQFVYYGDNRKPGHELHETSRKGNLLLRKCFEAAHGTAQERAAVPPFFLFEKNGGIGRSVRFRGLLAPGGEGVAADEDLVAIWRSTGRARFQNYRSVFTVLDAAVISRAWIDELLAGGSVGRHAPKVWTDWVEARRYDALTAPATTVIRKPADQVSDAVGQGILKEITDFYCDRYHDFEACALELWRMMAPATGRTELTPPSRDGGRDAIGEYLLGPAADPVPVEFALEAKCYGPKNSVGVREMSRLISRLRNRQFGVFVTTSFFNRQTYQEVREDRHPVVLICGKDIVELLRSRGYTTPEAVRAWLQTVTG</sequence>
<dbReference type="Proteomes" id="UP000285596">
    <property type="component" value="Unassembled WGS sequence"/>
</dbReference>
<comment type="caution">
    <text evidence="3">The sequence shown here is derived from an EMBL/GenBank/DDBJ whole genome shotgun (WGS) entry which is preliminary data.</text>
</comment>
<feature type="domain" description="Restriction endonuclease type IV Mrr" evidence="1">
    <location>
        <begin position="259"/>
        <end position="375"/>
    </location>
</feature>
<gene>
    <name evidence="3" type="ORF">D3105_00460</name>
</gene>